<evidence type="ECO:0000259" key="5">
    <source>
        <dbReference type="Pfam" id="PF00884"/>
    </source>
</evidence>
<comment type="similarity">
    <text evidence="1">Belongs to the sulfatase family.</text>
</comment>
<dbReference type="PANTHER" id="PTHR42693">
    <property type="entry name" value="ARYLSULFATASE FAMILY MEMBER"/>
    <property type="match status" value="1"/>
</dbReference>
<evidence type="ECO:0000313" key="7">
    <source>
        <dbReference type="Proteomes" id="UP000247118"/>
    </source>
</evidence>
<dbReference type="InterPro" id="IPR017850">
    <property type="entry name" value="Alkaline_phosphatase_core_sf"/>
</dbReference>
<feature type="domain" description="Sulfatase N-terminal" evidence="5">
    <location>
        <begin position="84"/>
        <end position="504"/>
    </location>
</feature>
<evidence type="ECO:0000256" key="2">
    <source>
        <dbReference type="ARBA" id="ARBA00022723"/>
    </source>
</evidence>
<dbReference type="GO" id="GO:0004065">
    <property type="term" value="F:arylsulfatase activity"/>
    <property type="evidence" value="ECO:0007669"/>
    <property type="project" value="TreeGrafter"/>
</dbReference>
<dbReference type="EMBL" id="CP029604">
    <property type="protein sequence ID" value="AWO84598.1"/>
    <property type="molecule type" value="Genomic_DNA"/>
</dbReference>
<dbReference type="GO" id="GO:0046872">
    <property type="term" value="F:metal ion binding"/>
    <property type="evidence" value="ECO:0007669"/>
    <property type="project" value="UniProtKB-KW"/>
</dbReference>
<keyword evidence="4" id="KW-0106">Calcium</keyword>
<dbReference type="Pfam" id="PF00884">
    <property type="entry name" value="Sulfatase"/>
    <property type="match status" value="1"/>
</dbReference>
<dbReference type="InterPro" id="IPR024607">
    <property type="entry name" value="Sulfatase_CS"/>
</dbReference>
<keyword evidence="2" id="KW-0479">Metal-binding</keyword>
<organism evidence="6 7">
    <name type="scientific">Gordonia terrae</name>
    <dbReference type="NCBI Taxonomy" id="2055"/>
    <lineage>
        <taxon>Bacteria</taxon>
        <taxon>Bacillati</taxon>
        <taxon>Actinomycetota</taxon>
        <taxon>Actinomycetes</taxon>
        <taxon>Mycobacteriales</taxon>
        <taxon>Gordoniaceae</taxon>
        <taxon>Gordonia</taxon>
    </lineage>
</organism>
<accession>A0AAD0KAE1</accession>
<dbReference type="AlphaFoldDB" id="A0AAD0KAE1"/>
<dbReference type="Proteomes" id="UP000247118">
    <property type="component" value="Chromosome"/>
</dbReference>
<dbReference type="InterPro" id="IPR050738">
    <property type="entry name" value="Sulfatase"/>
</dbReference>
<dbReference type="Gene3D" id="3.30.1120.10">
    <property type="match status" value="1"/>
</dbReference>
<name>A0AAD0KAE1_9ACTN</name>
<evidence type="ECO:0000256" key="1">
    <source>
        <dbReference type="ARBA" id="ARBA00008779"/>
    </source>
</evidence>
<dbReference type="SUPFAM" id="SSF53649">
    <property type="entry name" value="Alkaline phosphatase-like"/>
    <property type="match status" value="1"/>
</dbReference>
<dbReference type="PROSITE" id="PS00523">
    <property type="entry name" value="SULFATASE_1"/>
    <property type="match status" value="1"/>
</dbReference>
<sequence>MSARWLPRRRARASIEVEPSAIPRIPFATSQRRESFPLRRTVSSRLSGGSALCASLCASALLAVVASGCSSSDPTPSAQPADKPNILMVLLDDLGYTDLGPYGGDAATPNIDSLAQESLQFTNFHAYPVCAPTRAALMTGQDPHRVGLGSMEGFTAPGVPTTTPGYQGTLEGEYTGVAEVLAGTDYSTFQVGKWHLGEEPGQTPRDLGFEQNFTMYDGAASHYADKLRHAPRDIPPVDTVVYERNGAPIEELPDDFYSTHAYTDEMLRMIDQNEETDKPFFGYLAYTAVHDPLHVPDEALIQKYLDEYLDDNDFRAMRTERINRLAERGLINKNVATRWPVQTPEWDSLNQGQRRDLAYRMAVYAAMIDDVDQQIGRLTDRLRETGEYDNTLIVLTSDNGAASASRTVYTAKPGAAEWQDEHYQRTGDVESYGAPGSYPTLGLPNAQVSSGPYFHSKTTVFEGGTRVPTLVKTPGDSGSSSGPRVIDTYTHVVDLYPTFTEYAGTETVAGEPLLGDSAKPLLDGTSDSVGTDEFGMELFGHRVFREGDWKLVYAPAVAGGTGRNALYDLAADPGETADVSTQNPEVVQRLSTKWDQYARDNGVVPAPFEAVEAAAPRVASLMYSIDWTN</sequence>
<gene>
    <name evidence="6" type="ORF">DLJ61_14795</name>
</gene>
<evidence type="ECO:0000313" key="6">
    <source>
        <dbReference type="EMBL" id="AWO84598.1"/>
    </source>
</evidence>
<dbReference type="InterPro" id="IPR000917">
    <property type="entry name" value="Sulfatase_N"/>
</dbReference>
<evidence type="ECO:0000256" key="3">
    <source>
        <dbReference type="ARBA" id="ARBA00022801"/>
    </source>
</evidence>
<proteinExistence type="inferred from homology"/>
<keyword evidence="3" id="KW-0378">Hydrolase</keyword>
<evidence type="ECO:0000256" key="4">
    <source>
        <dbReference type="ARBA" id="ARBA00022837"/>
    </source>
</evidence>
<dbReference type="Gene3D" id="3.40.720.10">
    <property type="entry name" value="Alkaline Phosphatase, subunit A"/>
    <property type="match status" value="1"/>
</dbReference>
<dbReference type="PANTHER" id="PTHR42693:SF33">
    <property type="entry name" value="ARYLSULFATASE"/>
    <property type="match status" value="1"/>
</dbReference>
<reference evidence="6 7" key="1">
    <citation type="submission" date="2018-05" db="EMBL/GenBank/DDBJ databases">
        <title>Complete genome sequence of Gordonia terrae NRRL B-16283.</title>
        <authorList>
            <person name="Garlena R.A."/>
            <person name="Russell D.A."/>
            <person name="Hatfull G.F."/>
        </authorList>
    </citation>
    <scope>NUCLEOTIDE SEQUENCE [LARGE SCALE GENOMIC DNA]</scope>
    <source>
        <strain evidence="6 7">NRRL B-16283</strain>
    </source>
</reference>
<protein>
    <submittedName>
        <fullName evidence="6">Arylsulfatase</fullName>
    </submittedName>
</protein>